<comment type="caution">
    <text evidence="4">The sequence shown here is derived from an EMBL/GenBank/DDBJ whole genome shotgun (WGS) entry which is preliminary data.</text>
</comment>
<evidence type="ECO:0000256" key="2">
    <source>
        <dbReference type="ARBA" id="ARBA00022777"/>
    </source>
</evidence>
<keyword evidence="5" id="KW-1185">Reference proteome</keyword>
<organism evidence="4 5">
    <name type="scientific">Plantimonas leprariae</name>
    <dbReference type="NCBI Taxonomy" id="2615207"/>
    <lineage>
        <taxon>Bacteria</taxon>
        <taxon>Pseudomonadati</taxon>
        <taxon>Pseudomonadota</taxon>
        <taxon>Alphaproteobacteria</taxon>
        <taxon>Hyphomicrobiales</taxon>
        <taxon>Aurantimonadaceae</taxon>
        <taxon>Plantimonas</taxon>
    </lineage>
</organism>
<dbReference type="InterPro" id="IPR050861">
    <property type="entry name" value="Dihydroxyacetone_Kinase"/>
</dbReference>
<dbReference type="EMBL" id="VZDO01000003">
    <property type="protein sequence ID" value="KAB0681392.1"/>
    <property type="molecule type" value="Genomic_DNA"/>
</dbReference>
<evidence type="ECO:0000259" key="3">
    <source>
        <dbReference type="PROSITE" id="PS51480"/>
    </source>
</evidence>
<keyword evidence="1" id="KW-0808">Transferase</keyword>
<dbReference type="Proteomes" id="UP000432089">
    <property type="component" value="Unassembled WGS sequence"/>
</dbReference>
<gene>
    <name evidence="4" type="ORF">F6X38_05775</name>
</gene>
<dbReference type="InterPro" id="IPR036117">
    <property type="entry name" value="DhaL_dom_sf"/>
</dbReference>
<reference evidence="4 5" key="1">
    <citation type="submission" date="2019-09" db="EMBL/GenBank/DDBJ databases">
        <title>YIM 132180 draft genome.</title>
        <authorList>
            <person name="Zhang K."/>
        </authorList>
    </citation>
    <scope>NUCLEOTIDE SEQUENCE [LARGE SCALE GENOMIC DNA]</scope>
    <source>
        <strain evidence="4 5">YIM 132180</strain>
    </source>
</reference>
<dbReference type="Pfam" id="PF02734">
    <property type="entry name" value="Dak2"/>
    <property type="match status" value="1"/>
</dbReference>
<dbReference type="PANTHER" id="PTHR28629">
    <property type="entry name" value="TRIOKINASE/FMN CYCLASE"/>
    <property type="match status" value="1"/>
</dbReference>
<dbReference type="RefSeq" id="WP_150968647.1">
    <property type="nucleotide sequence ID" value="NZ_VZDO01000003.1"/>
</dbReference>
<evidence type="ECO:0000313" key="5">
    <source>
        <dbReference type="Proteomes" id="UP000432089"/>
    </source>
</evidence>
<dbReference type="PANTHER" id="PTHR28629:SF4">
    <property type="entry name" value="TRIOKINASE_FMN CYCLASE"/>
    <property type="match status" value="1"/>
</dbReference>
<dbReference type="SUPFAM" id="SSF101473">
    <property type="entry name" value="DhaL-like"/>
    <property type="match status" value="1"/>
</dbReference>
<evidence type="ECO:0000256" key="1">
    <source>
        <dbReference type="ARBA" id="ARBA00022679"/>
    </source>
</evidence>
<dbReference type="InterPro" id="IPR004007">
    <property type="entry name" value="DhaL_dom"/>
</dbReference>
<dbReference type="GO" id="GO:0004371">
    <property type="term" value="F:glycerone kinase activity"/>
    <property type="evidence" value="ECO:0007669"/>
    <property type="project" value="InterPro"/>
</dbReference>
<dbReference type="AlphaFoldDB" id="A0A7V7U148"/>
<protein>
    <submittedName>
        <fullName evidence="4">DAK2 domain-containing protein</fullName>
    </submittedName>
</protein>
<name>A0A7V7U148_9HYPH</name>
<sequence length="124" mass="12417">MLRAGKAAGSRAEMPAGELRAVVVAMRDGIVHRGKAAPGQKTMLDAWGPAADAAERGERPAAIAEAARRGAAATRDIVATIGRASRLGDRSLGHRDPGAVSAALIVEAICDAMAGGDAGLTPPA</sequence>
<evidence type="ECO:0000313" key="4">
    <source>
        <dbReference type="EMBL" id="KAB0681392.1"/>
    </source>
</evidence>
<dbReference type="Gene3D" id="1.25.40.340">
    <property type="match status" value="1"/>
</dbReference>
<dbReference type="GO" id="GO:0019563">
    <property type="term" value="P:glycerol catabolic process"/>
    <property type="evidence" value="ECO:0007669"/>
    <property type="project" value="TreeGrafter"/>
</dbReference>
<keyword evidence="2" id="KW-0418">Kinase</keyword>
<accession>A0A7V7U148</accession>
<proteinExistence type="predicted"/>
<feature type="domain" description="DhaL" evidence="3">
    <location>
        <begin position="1"/>
        <end position="111"/>
    </location>
</feature>
<dbReference type="SMART" id="SM01120">
    <property type="entry name" value="Dak2"/>
    <property type="match status" value="1"/>
</dbReference>
<dbReference type="GO" id="GO:0005829">
    <property type="term" value="C:cytosol"/>
    <property type="evidence" value="ECO:0007669"/>
    <property type="project" value="TreeGrafter"/>
</dbReference>
<dbReference type="PROSITE" id="PS51480">
    <property type="entry name" value="DHAL"/>
    <property type="match status" value="1"/>
</dbReference>